<gene>
    <name evidence="2" type="ORF">CICLE_v10013199mg</name>
</gene>
<reference evidence="2 3" key="1">
    <citation type="submission" date="2013-10" db="EMBL/GenBank/DDBJ databases">
        <authorList>
            <consortium name="International Citrus Genome Consortium"/>
            <person name="Jenkins J."/>
            <person name="Schmutz J."/>
            <person name="Prochnik S."/>
            <person name="Rokhsar D."/>
            <person name="Gmitter F."/>
            <person name="Ollitrault P."/>
            <person name="Machado M."/>
            <person name="Talon M."/>
            <person name="Wincker P."/>
            <person name="Jaillon O."/>
            <person name="Morgante M."/>
        </authorList>
    </citation>
    <scope>NUCLEOTIDE SEQUENCE</scope>
    <source>
        <strain evidence="3">cv. Clemenules</strain>
    </source>
</reference>
<sequence length="95" mass="10550">MTSRDEESSSSGLESSSHHSEFYCDVRTSYSSPKMLCAVFHAWRINSRGKPPISQSKRKAKIQTSIYIPKSPSLSSSKSNKSHSLGGRKITPMRS</sequence>
<name>V4SMR5_CITCL</name>
<feature type="region of interest" description="Disordered" evidence="1">
    <location>
        <begin position="1"/>
        <end position="20"/>
    </location>
</feature>
<dbReference type="Proteomes" id="UP000030687">
    <property type="component" value="Unassembled WGS sequence"/>
</dbReference>
<evidence type="ECO:0000313" key="3">
    <source>
        <dbReference type="Proteomes" id="UP000030687"/>
    </source>
</evidence>
<feature type="compositionally biased region" description="Low complexity" evidence="1">
    <location>
        <begin position="70"/>
        <end position="84"/>
    </location>
</feature>
<proteinExistence type="predicted"/>
<organism evidence="2 3">
    <name type="scientific">Citrus clementina</name>
    <name type="common">Clementine</name>
    <name type="synonym">Citrus deliciosa x Citrus sinensis</name>
    <dbReference type="NCBI Taxonomy" id="85681"/>
    <lineage>
        <taxon>Eukaryota</taxon>
        <taxon>Viridiplantae</taxon>
        <taxon>Streptophyta</taxon>
        <taxon>Embryophyta</taxon>
        <taxon>Tracheophyta</taxon>
        <taxon>Spermatophyta</taxon>
        <taxon>Magnoliopsida</taxon>
        <taxon>eudicotyledons</taxon>
        <taxon>Gunneridae</taxon>
        <taxon>Pentapetalae</taxon>
        <taxon>rosids</taxon>
        <taxon>malvids</taxon>
        <taxon>Sapindales</taxon>
        <taxon>Rutaceae</taxon>
        <taxon>Aurantioideae</taxon>
        <taxon>Citrus</taxon>
    </lineage>
</organism>
<keyword evidence="3" id="KW-1185">Reference proteome</keyword>
<dbReference type="EMBL" id="KI536861">
    <property type="protein sequence ID" value="ESR41967.1"/>
    <property type="molecule type" value="Genomic_DNA"/>
</dbReference>
<accession>V4SMR5</accession>
<protein>
    <submittedName>
        <fullName evidence="2">Uncharacterized protein</fullName>
    </submittedName>
</protein>
<feature type="region of interest" description="Disordered" evidence="1">
    <location>
        <begin position="48"/>
        <end position="95"/>
    </location>
</feature>
<dbReference type="AlphaFoldDB" id="V4SMR5"/>
<dbReference type="Gramene" id="ESR41967">
    <property type="protein sequence ID" value="ESR41967"/>
    <property type="gene ID" value="CICLE_v10013199mg"/>
</dbReference>
<dbReference type="InParanoid" id="V4SMR5"/>
<dbReference type="KEGG" id="cic:CICLE_v10013199mg"/>
<evidence type="ECO:0000313" key="2">
    <source>
        <dbReference type="EMBL" id="ESR41967.1"/>
    </source>
</evidence>
<evidence type="ECO:0000256" key="1">
    <source>
        <dbReference type="SAM" id="MobiDB-lite"/>
    </source>
</evidence>